<keyword evidence="3" id="KW-1185">Reference proteome</keyword>
<feature type="compositionally biased region" description="Polar residues" evidence="1">
    <location>
        <begin position="1"/>
        <end position="12"/>
    </location>
</feature>
<organism evidence="2 3">
    <name type="scientific">Sanghuangporus baumii</name>
    <name type="common">Phellinus baumii</name>
    <dbReference type="NCBI Taxonomy" id="108892"/>
    <lineage>
        <taxon>Eukaryota</taxon>
        <taxon>Fungi</taxon>
        <taxon>Dikarya</taxon>
        <taxon>Basidiomycota</taxon>
        <taxon>Agaricomycotina</taxon>
        <taxon>Agaricomycetes</taxon>
        <taxon>Hymenochaetales</taxon>
        <taxon>Hymenochaetaceae</taxon>
        <taxon>Sanghuangporus</taxon>
    </lineage>
</organism>
<feature type="compositionally biased region" description="Low complexity" evidence="1">
    <location>
        <begin position="18"/>
        <end position="28"/>
    </location>
</feature>
<dbReference type="AlphaFoldDB" id="A0A9Q5HRT1"/>
<feature type="region of interest" description="Disordered" evidence="1">
    <location>
        <begin position="66"/>
        <end position="143"/>
    </location>
</feature>
<proteinExistence type="predicted"/>
<evidence type="ECO:0000313" key="3">
    <source>
        <dbReference type="Proteomes" id="UP000757232"/>
    </source>
</evidence>
<accession>A0A9Q5HRT1</accession>
<feature type="region of interest" description="Disordered" evidence="1">
    <location>
        <begin position="1"/>
        <end position="44"/>
    </location>
</feature>
<feature type="compositionally biased region" description="Polar residues" evidence="1">
    <location>
        <begin position="100"/>
        <end position="113"/>
    </location>
</feature>
<gene>
    <name evidence="2" type="ORF">A7U60_g8334</name>
</gene>
<protein>
    <submittedName>
        <fullName evidence="2">Uncharacterized protein</fullName>
    </submittedName>
</protein>
<evidence type="ECO:0000313" key="2">
    <source>
        <dbReference type="EMBL" id="OCB84808.1"/>
    </source>
</evidence>
<dbReference type="Proteomes" id="UP000757232">
    <property type="component" value="Unassembled WGS sequence"/>
</dbReference>
<dbReference type="EMBL" id="LNZH02000214">
    <property type="protein sequence ID" value="OCB84808.1"/>
    <property type="molecule type" value="Genomic_DNA"/>
</dbReference>
<sequence length="176" mass="18772">MGAAQDSFSYSPYSEMGSMRMSASASRSTGRLGPGLAADDPVRCEGDKAVGIGKRRSRFELSNLIGKITGRSRTSMNANNNNSASEGRLSVAVSPPGPPTSESDQHQYGSPSVTEYGVGNGSIRSRHNGNGYMTPGQGASRMSVASRRAIEEFVDQDPKFVAYRYPSVDQNIALLR</sequence>
<name>A0A9Q5HRT1_SANBA</name>
<reference evidence="2" key="1">
    <citation type="submission" date="2016-06" db="EMBL/GenBank/DDBJ databases">
        <title>Draft Genome sequence of the fungus Inonotus baumii.</title>
        <authorList>
            <person name="Zhu H."/>
            <person name="Lin W."/>
        </authorList>
    </citation>
    <scope>NUCLEOTIDE SEQUENCE</scope>
    <source>
        <strain evidence="2">821</strain>
    </source>
</reference>
<dbReference type="OrthoDB" id="28208at2759"/>
<evidence type="ECO:0000256" key="1">
    <source>
        <dbReference type="SAM" id="MobiDB-lite"/>
    </source>
</evidence>
<comment type="caution">
    <text evidence="2">The sequence shown here is derived from an EMBL/GenBank/DDBJ whole genome shotgun (WGS) entry which is preliminary data.</text>
</comment>